<evidence type="ECO:0000259" key="2">
    <source>
        <dbReference type="Pfam" id="PF13439"/>
    </source>
</evidence>
<evidence type="ECO:0000313" key="3">
    <source>
        <dbReference type="EMBL" id="KPQ36498.1"/>
    </source>
</evidence>
<dbReference type="Pfam" id="PF13439">
    <property type="entry name" value="Glyco_transf_4"/>
    <property type="match status" value="1"/>
</dbReference>
<dbReference type="PANTHER" id="PTHR12526">
    <property type="entry name" value="GLYCOSYLTRANSFERASE"/>
    <property type="match status" value="1"/>
</dbReference>
<dbReference type="Gene3D" id="3.40.50.2000">
    <property type="entry name" value="Glycogen Phosphorylase B"/>
    <property type="match status" value="2"/>
</dbReference>
<dbReference type="GO" id="GO:0016757">
    <property type="term" value="F:glycosyltransferase activity"/>
    <property type="evidence" value="ECO:0007669"/>
    <property type="project" value="InterPro"/>
</dbReference>
<name>A0A0N8KNG8_9CYAN</name>
<feature type="domain" description="Glycosyl transferase family 1" evidence="1">
    <location>
        <begin position="211"/>
        <end position="379"/>
    </location>
</feature>
<sequence>MKILLVNDYGGATGGAEIQMLTLRQQLRDRGHDARLFASNAEVVTNSPILADYICYGTTESRTQVISQTFNLSAYQTLKRALREFQPDVVHVRMFMWQLSPLILPLLRSYPSLYQTAVYKAICPMGTNILPDGTACRFDPGASCLKSGCFTPQSWIFMMVQRALWNRWKGTFDRVVALSTGMKQTLEAAGMESVSVIYNGVPERPPRPPLSDPPTVGYAGRFSAEKGVETLFRAFAKVSKQVPNAQLKVAGRGVEAVALKVLAQQLGFEDRVVWLGHLSRAELEQQFDSVWVQVVPSLWAEPFGNVTTEAMMRGTAVVASAVGAQPEIVGSAAGSVAGSGQTAGMLVPPGNVDALTAALLPILQQRSVAEQMGAAGRRRALAEFSETRCLESFLGLYNSLVGDAAIAAHAPLYSPS</sequence>
<comment type="caution">
    <text evidence="3">The sequence shown here is derived from an EMBL/GenBank/DDBJ whole genome shotgun (WGS) entry which is preliminary data.</text>
</comment>
<reference evidence="3 4" key="1">
    <citation type="submission" date="2015-09" db="EMBL/GenBank/DDBJ databases">
        <title>Identification and resolution of microdiversity through metagenomic sequencing of parallel consortia.</title>
        <authorList>
            <person name="Nelson W.C."/>
            <person name="Romine M.F."/>
            <person name="Lindemann S.R."/>
        </authorList>
    </citation>
    <scope>NUCLEOTIDE SEQUENCE [LARGE SCALE GENOMIC DNA]</scope>
    <source>
        <strain evidence="3">Ana</strain>
    </source>
</reference>
<accession>A0A0N8KNG8</accession>
<gene>
    <name evidence="3" type="ORF">HLUCCA11_06440</name>
</gene>
<evidence type="ECO:0000259" key="1">
    <source>
        <dbReference type="Pfam" id="PF00534"/>
    </source>
</evidence>
<dbReference type="InterPro" id="IPR028098">
    <property type="entry name" value="Glyco_trans_4-like_N"/>
</dbReference>
<dbReference type="CDD" id="cd03801">
    <property type="entry name" value="GT4_PimA-like"/>
    <property type="match status" value="1"/>
</dbReference>
<dbReference type="SUPFAM" id="SSF53756">
    <property type="entry name" value="UDP-Glycosyltransferase/glycogen phosphorylase"/>
    <property type="match status" value="1"/>
</dbReference>
<dbReference type="Pfam" id="PF00534">
    <property type="entry name" value="Glycos_transf_1"/>
    <property type="match status" value="1"/>
</dbReference>
<dbReference type="PATRIC" id="fig|1666911.3.peg.5222"/>
<dbReference type="EMBL" id="LJZR01000006">
    <property type="protein sequence ID" value="KPQ36498.1"/>
    <property type="molecule type" value="Genomic_DNA"/>
</dbReference>
<dbReference type="Proteomes" id="UP000050465">
    <property type="component" value="Unassembled WGS sequence"/>
</dbReference>
<feature type="domain" description="Glycosyltransferase subfamily 4-like N-terminal" evidence="2">
    <location>
        <begin position="14"/>
        <end position="202"/>
    </location>
</feature>
<dbReference type="InterPro" id="IPR001296">
    <property type="entry name" value="Glyco_trans_1"/>
</dbReference>
<organism evidence="3 4">
    <name type="scientific">Phormidesmis priestleyi Ana</name>
    <dbReference type="NCBI Taxonomy" id="1666911"/>
    <lineage>
        <taxon>Bacteria</taxon>
        <taxon>Bacillati</taxon>
        <taxon>Cyanobacteriota</taxon>
        <taxon>Cyanophyceae</taxon>
        <taxon>Leptolyngbyales</taxon>
        <taxon>Leptolyngbyaceae</taxon>
        <taxon>Phormidesmis</taxon>
    </lineage>
</organism>
<protein>
    <submittedName>
        <fullName evidence="3">Glycosyltransferase</fullName>
    </submittedName>
</protein>
<dbReference type="STRING" id="1666911.HLUCCA11_06440"/>
<dbReference type="AlphaFoldDB" id="A0A0N8KNG8"/>
<keyword evidence="3" id="KW-0808">Transferase</keyword>
<proteinExistence type="predicted"/>
<evidence type="ECO:0000313" key="4">
    <source>
        <dbReference type="Proteomes" id="UP000050465"/>
    </source>
</evidence>